<dbReference type="Proteomes" id="UP000015559">
    <property type="component" value="Chromosome"/>
</dbReference>
<name>S6ABE2_SULDS</name>
<dbReference type="GO" id="GO:0004672">
    <property type="term" value="F:protein kinase activity"/>
    <property type="evidence" value="ECO:0007669"/>
    <property type="project" value="UniProtKB-ARBA"/>
</dbReference>
<dbReference type="HOGENOM" id="CLU_749296_0_0_4"/>
<dbReference type="Pfam" id="PF01627">
    <property type="entry name" value="Hpt"/>
    <property type="match status" value="1"/>
</dbReference>
<dbReference type="InterPro" id="IPR037522">
    <property type="entry name" value="HD_GYP_dom"/>
</dbReference>
<evidence type="ECO:0000259" key="3">
    <source>
        <dbReference type="PROSITE" id="PS50894"/>
    </source>
</evidence>
<dbReference type="InterPro" id="IPR052020">
    <property type="entry name" value="Cyclic_di-GMP/3'3'-cGAMP_PDE"/>
</dbReference>
<feature type="domain" description="HD-GYP" evidence="4">
    <location>
        <begin position="173"/>
        <end position="368"/>
    </location>
</feature>
<dbReference type="SUPFAM" id="SSF109604">
    <property type="entry name" value="HD-domain/PDEase-like"/>
    <property type="match status" value="1"/>
</dbReference>
<evidence type="ECO:0000256" key="1">
    <source>
        <dbReference type="ARBA" id="ARBA00023012"/>
    </source>
</evidence>
<dbReference type="EMBL" id="AP013066">
    <property type="protein sequence ID" value="BAN34618.1"/>
    <property type="molecule type" value="Genomic_DNA"/>
</dbReference>
<dbReference type="RefSeq" id="WP_009206436.1">
    <property type="nucleotide sequence ID" value="NC_022357.1"/>
</dbReference>
<evidence type="ECO:0000259" key="4">
    <source>
        <dbReference type="PROSITE" id="PS51832"/>
    </source>
</evidence>
<dbReference type="PROSITE" id="PS51832">
    <property type="entry name" value="HD_GYP"/>
    <property type="match status" value="1"/>
</dbReference>
<reference evidence="5 6" key="1">
    <citation type="journal article" date="2012" name="Appl. Environ. Microbiol.">
        <title>Draft genome sequence of a psychrotolerant sulfur-oxidizing bacterium, Sulfuricella denitrificans skB26, and proteomic insights into cold adaptation.</title>
        <authorList>
            <person name="Watanabe T."/>
            <person name="Kojima H."/>
            <person name="Fukui M."/>
        </authorList>
    </citation>
    <scope>NUCLEOTIDE SEQUENCE [LARGE SCALE GENOMIC DNA]</scope>
    <source>
        <strain evidence="6">skB26</strain>
    </source>
</reference>
<dbReference type="InterPro" id="IPR036641">
    <property type="entry name" value="HPT_dom_sf"/>
</dbReference>
<keyword evidence="1" id="KW-0902">Two-component regulatory system</keyword>
<sequence length="368" mass="40595">MANLQALTQPQIFDRQALNDYLEDLSDLAPKVEQDVARLKQSPDDKQIIDNLFRILHNIKGDAALCKVDMGVIISHPLETLMGHLRTGKLRFTELLGEIILLTIDRLELAVEALAAGKPITQLQLVKLVQGLENLSQTPQNQLDIAISGVIESVTGFRPTMATLRGTLQKSAISRSQESIALDLRFFLSIAQQFESRSTYFQGRSARILRLALDTNKAAGKPVDPIQLEAAAYMHDVGMMFLPEGMWLNKLGRLNEDDKKAMHAHPGYGAGILERMEGWKPAAEIVAQHHEMPDGAGYPKGLKSDAICPGAKILAIVDAFEAVMLKHTHRGHGRSMLRAIAEVNACDNQFAAEWISPFNAVVRKLIEG</sequence>
<dbReference type="Gene3D" id="1.20.120.160">
    <property type="entry name" value="HPT domain"/>
    <property type="match status" value="1"/>
</dbReference>
<dbReference type="GO" id="GO:0008081">
    <property type="term" value="F:phosphoric diester hydrolase activity"/>
    <property type="evidence" value="ECO:0007669"/>
    <property type="project" value="UniProtKB-ARBA"/>
</dbReference>
<feature type="modified residue" description="Phosphohistidine" evidence="2">
    <location>
        <position position="57"/>
    </location>
</feature>
<dbReference type="eggNOG" id="COG2198">
    <property type="taxonomic scope" value="Bacteria"/>
</dbReference>
<evidence type="ECO:0000256" key="2">
    <source>
        <dbReference type="PROSITE-ProRule" id="PRU00110"/>
    </source>
</evidence>
<dbReference type="eggNOG" id="COG2206">
    <property type="taxonomic scope" value="Bacteria"/>
</dbReference>
<dbReference type="InterPro" id="IPR003607">
    <property type="entry name" value="HD/PDEase_dom"/>
</dbReference>
<evidence type="ECO:0000313" key="5">
    <source>
        <dbReference type="EMBL" id="BAN34618.1"/>
    </source>
</evidence>
<dbReference type="SMART" id="SM00073">
    <property type="entry name" value="HPT"/>
    <property type="match status" value="1"/>
</dbReference>
<organism evidence="5 6">
    <name type="scientific">Sulfuricella denitrificans (strain DSM 22764 / NBRC 105220 / skB26)</name>
    <dbReference type="NCBI Taxonomy" id="1163617"/>
    <lineage>
        <taxon>Bacteria</taxon>
        <taxon>Pseudomonadati</taxon>
        <taxon>Pseudomonadota</taxon>
        <taxon>Betaproteobacteria</taxon>
        <taxon>Nitrosomonadales</taxon>
        <taxon>Sulfuricellaceae</taxon>
        <taxon>Sulfuricella</taxon>
    </lineage>
</organism>
<evidence type="ECO:0000313" key="6">
    <source>
        <dbReference type="Proteomes" id="UP000015559"/>
    </source>
</evidence>
<protein>
    <submittedName>
        <fullName evidence="5">Metal-dependent phosphohydrolase</fullName>
    </submittedName>
</protein>
<keyword evidence="6" id="KW-1185">Reference proteome</keyword>
<dbReference type="PANTHER" id="PTHR45228:SF4">
    <property type="entry name" value="LIPOPROTEIN"/>
    <property type="match status" value="1"/>
</dbReference>
<gene>
    <name evidence="5" type="ORF">SCD_n00776</name>
</gene>
<dbReference type="KEGG" id="sdr:SCD_n00776"/>
<dbReference type="CDD" id="cd00077">
    <property type="entry name" value="HDc"/>
    <property type="match status" value="1"/>
</dbReference>
<dbReference type="AlphaFoldDB" id="S6ABE2"/>
<dbReference type="PANTHER" id="PTHR45228">
    <property type="entry name" value="CYCLIC DI-GMP PHOSPHODIESTERASE TM_0186-RELATED"/>
    <property type="match status" value="1"/>
</dbReference>
<accession>S6ABE2</accession>
<dbReference type="Gene3D" id="1.10.3210.10">
    <property type="entry name" value="Hypothetical protein af1432"/>
    <property type="match status" value="1"/>
</dbReference>
<dbReference type="GO" id="GO:0000160">
    <property type="term" value="P:phosphorelay signal transduction system"/>
    <property type="evidence" value="ECO:0007669"/>
    <property type="project" value="UniProtKB-KW"/>
</dbReference>
<dbReference type="SUPFAM" id="SSF47226">
    <property type="entry name" value="Histidine-containing phosphotransfer domain, HPT domain"/>
    <property type="match status" value="1"/>
</dbReference>
<dbReference type="InterPro" id="IPR008207">
    <property type="entry name" value="Sig_transdc_His_kin_Hpt_dom"/>
</dbReference>
<proteinExistence type="predicted"/>
<dbReference type="OrthoDB" id="9816273at2"/>
<dbReference type="PROSITE" id="PS50894">
    <property type="entry name" value="HPT"/>
    <property type="match status" value="1"/>
</dbReference>
<keyword evidence="2" id="KW-0597">Phosphoprotein</keyword>
<dbReference type="STRING" id="1163617.SCD_n00776"/>
<keyword evidence="5" id="KW-0378">Hydrolase</keyword>
<dbReference type="Pfam" id="PF13487">
    <property type="entry name" value="HD_5"/>
    <property type="match status" value="1"/>
</dbReference>
<feature type="domain" description="HPt" evidence="3">
    <location>
        <begin position="14"/>
        <end position="117"/>
    </location>
</feature>